<organism evidence="1 2">
    <name type="scientific">Ambrosiozyma monospora</name>
    <name type="common">Yeast</name>
    <name type="synonym">Endomycopsis monosporus</name>
    <dbReference type="NCBI Taxonomy" id="43982"/>
    <lineage>
        <taxon>Eukaryota</taxon>
        <taxon>Fungi</taxon>
        <taxon>Dikarya</taxon>
        <taxon>Ascomycota</taxon>
        <taxon>Saccharomycotina</taxon>
        <taxon>Pichiomycetes</taxon>
        <taxon>Pichiales</taxon>
        <taxon>Pichiaceae</taxon>
        <taxon>Ambrosiozyma</taxon>
    </lineage>
</organism>
<name>A0ACB5UC34_AMBMO</name>
<gene>
    <name evidence="1" type="ORF">Amon02_001284400</name>
</gene>
<protein>
    <submittedName>
        <fullName evidence="1">Unnamed protein product</fullName>
    </submittedName>
</protein>
<dbReference type="EMBL" id="BSXS01016112">
    <property type="protein sequence ID" value="GMF07302.1"/>
    <property type="molecule type" value="Genomic_DNA"/>
</dbReference>
<proteinExistence type="predicted"/>
<dbReference type="Proteomes" id="UP001165064">
    <property type="component" value="Unassembled WGS sequence"/>
</dbReference>
<keyword evidence="2" id="KW-1185">Reference proteome</keyword>
<evidence type="ECO:0000313" key="2">
    <source>
        <dbReference type="Proteomes" id="UP001165064"/>
    </source>
</evidence>
<accession>A0ACB5UC34</accession>
<comment type="caution">
    <text evidence="1">The sequence shown here is derived from an EMBL/GenBank/DDBJ whole genome shotgun (WGS) entry which is preliminary data.</text>
</comment>
<evidence type="ECO:0000313" key="1">
    <source>
        <dbReference type="EMBL" id="GMF07302.1"/>
    </source>
</evidence>
<sequence length="200" mass="20482">MMPKMHSFTIHPKPTPSTYYNSHNGKQFQIIPTDKFSSTYKRSGSSGHASSTSPKNHAAVFASLTSASANIPIRPMSSGNVAGVGGVTHEAGIGTGGIANHAPVPVPRGEKRKGSVGSGVNPQSMVGANSGGYVAAVAGGNGNGGVAAAAHGAGHAGHAGHGHKNGGKFFHYYSKDPVVDVNDFTSLDNRRNKKRKKVEG</sequence>
<reference evidence="1" key="1">
    <citation type="submission" date="2023-04" db="EMBL/GenBank/DDBJ databases">
        <title>Ambrosiozyma monospora NBRC 10751.</title>
        <authorList>
            <person name="Ichikawa N."/>
            <person name="Sato H."/>
            <person name="Tonouchi N."/>
        </authorList>
    </citation>
    <scope>NUCLEOTIDE SEQUENCE</scope>
    <source>
        <strain evidence="1">NBRC 10751</strain>
    </source>
</reference>